<keyword evidence="3" id="KW-1185">Reference proteome</keyword>
<reference evidence="3" key="1">
    <citation type="journal article" date="2017" name="bioRxiv">
        <title>Conservation of a gene cluster reveals novel cercosporin biosynthetic mechanisms and extends production to the genus Colletotrichum.</title>
        <authorList>
            <person name="de Jonge R."/>
            <person name="Ebert M.K."/>
            <person name="Huitt-Roehl C.R."/>
            <person name="Pal P."/>
            <person name="Suttle J.C."/>
            <person name="Spanner R.E."/>
            <person name="Neubauer J.D."/>
            <person name="Jurick W.M.II."/>
            <person name="Stott K.A."/>
            <person name="Secor G.A."/>
            <person name="Thomma B.P.H.J."/>
            <person name="Van de Peer Y."/>
            <person name="Townsend C.A."/>
            <person name="Bolton M.D."/>
        </authorList>
    </citation>
    <scope>NUCLEOTIDE SEQUENCE [LARGE SCALE GENOMIC DNA]</scope>
    <source>
        <strain evidence="3">CBS538.71</strain>
    </source>
</reference>
<feature type="region of interest" description="Disordered" evidence="1">
    <location>
        <begin position="41"/>
        <end position="67"/>
    </location>
</feature>
<accession>A0A2S6CKI8</accession>
<feature type="compositionally biased region" description="Basic and acidic residues" evidence="1">
    <location>
        <begin position="49"/>
        <end position="67"/>
    </location>
</feature>
<dbReference type="EMBL" id="PNEN01000296">
    <property type="protein sequence ID" value="PPJ60232.1"/>
    <property type="molecule type" value="Genomic_DNA"/>
</dbReference>
<proteinExistence type="predicted"/>
<organism evidence="2 3">
    <name type="scientific">Cercospora berteroae</name>
    <dbReference type="NCBI Taxonomy" id="357750"/>
    <lineage>
        <taxon>Eukaryota</taxon>
        <taxon>Fungi</taxon>
        <taxon>Dikarya</taxon>
        <taxon>Ascomycota</taxon>
        <taxon>Pezizomycotina</taxon>
        <taxon>Dothideomycetes</taxon>
        <taxon>Dothideomycetidae</taxon>
        <taxon>Mycosphaerellales</taxon>
        <taxon>Mycosphaerellaceae</taxon>
        <taxon>Cercospora</taxon>
    </lineage>
</organism>
<evidence type="ECO:0000313" key="2">
    <source>
        <dbReference type="EMBL" id="PPJ60232.1"/>
    </source>
</evidence>
<dbReference type="AlphaFoldDB" id="A0A2S6CKI8"/>
<name>A0A2S6CKI8_9PEZI</name>
<evidence type="ECO:0000313" key="3">
    <source>
        <dbReference type="Proteomes" id="UP000237631"/>
    </source>
</evidence>
<comment type="caution">
    <text evidence="2">The sequence shown here is derived from an EMBL/GenBank/DDBJ whole genome shotgun (WGS) entry which is preliminary data.</text>
</comment>
<gene>
    <name evidence="2" type="ORF">CBER1_11930</name>
</gene>
<sequence length="240" mass="26355">MAPTAGTTGSGPSAFASVMGAGGLSTVFYVDDQDTIRAWQQRELGPESLCRDPPKNPKDAREAELVKDKNLYNRRDYDEPAVKSKESKVIKTASGDLSVIRLYYASDKDRNGVSILSELCLDLDPNNEYKPTGDRSAAKGAGKDGYWYKGNLDDYKLEIREGSSISAHVQLGESSADSAVKVYYWPAKPKSSKEGYGAEDRGWITSTAGSLPSLVSRRAAHGHHLFTWVRCLLRRSFYCG</sequence>
<dbReference type="Proteomes" id="UP000237631">
    <property type="component" value="Unassembled WGS sequence"/>
</dbReference>
<protein>
    <submittedName>
        <fullName evidence="2">Uncharacterized protein</fullName>
    </submittedName>
</protein>
<dbReference type="OrthoDB" id="3647820at2759"/>
<evidence type="ECO:0000256" key="1">
    <source>
        <dbReference type="SAM" id="MobiDB-lite"/>
    </source>
</evidence>